<evidence type="ECO:0000313" key="2">
    <source>
        <dbReference type="EMBL" id="KAF5802458.1"/>
    </source>
</evidence>
<feature type="compositionally biased region" description="Acidic residues" evidence="1">
    <location>
        <begin position="89"/>
        <end position="100"/>
    </location>
</feature>
<evidence type="ECO:0000256" key="1">
    <source>
        <dbReference type="SAM" id="MobiDB-lite"/>
    </source>
</evidence>
<feature type="compositionally biased region" description="Basic residues" evidence="1">
    <location>
        <begin position="113"/>
        <end position="122"/>
    </location>
</feature>
<feature type="region of interest" description="Disordered" evidence="1">
    <location>
        <begin position="429"/>
        <end position="458"/>
    </location>
</feature>
<comment type="caution">
    <text evidence="2">The sequence shown here is derived from an EMBL/GenBank/DDBJ whole genome shotgun (WGS) entry which is preliminary data.</text>
</comment>
<dbReference type="EMBL" id="MNCJ02000321">
    <property type="protein sequence ID" value="KAF5802458.1"/>
    <property type="molecule type" value="Genomic_DNA"/>
</dbReference>
<feature type="region of interest" description="Disordered" evidence="1">
    <location>
        <begin position="72"/>
        <end position="178"/>
    </location>
</feature>
<accession>A0A9K3IT25</accession>
<dbReference type="AlphaFoldDB" id="A0A9K3IT25"/>
<dbReference type="Gramene" id="mRNA:HanXRQr2_Chr06g0259711">
    <property type="protein sequence ID" value="mRNA:HanXRQr2_Chr06g0259711"/>
    <property type="gene ID" value="HanXRQr2_Chr06g0259711"/>
</dbReference>
<feature type="compositionally biased region" description="Basic and acidic residues" evidence="1">
    <location>
        <begin position="429"/>
        <end position="441"/>
    </location>
</feature>
<organism evidence="2 3">
    <name type="scientific">Helianthus annuus</name>
    <name type="common">Common sunflower</name>
    <dbReference type="NCBI Taxonomy" id="4232"/>
    <lineage>
        <taxon>Eukaryota</taxon>
        <taxon>Viridiplantae</taxon>
        <taxon>Streptophyta</taxon>
        <taxon>Embryophyta</taxon>
        <taxon>Tracheophyta</taxon>
        <taxon>Spermatophyta</taxon>
        <taxon>Magnoliopsida</taxon>
        <taxon>eudicotyledons</taxon>
        <taxon>Gunneridae</taxon>
        <taxon>Pentapetalae</taxon>
        <taxon>asterids</taxon>
        <taxon>campanulids</taxon>
        <taxon>Asterales</taxon>
        <taxon>Asteraceae</taxon>
        <taxon>Asteroideae</taxon>
        <taxon>Heliantheae alliance</taxon>
        <taxon>Heliantheae</taxon>
        <taxon>Helianthus</taxon>
    </lineage>
</organism>
<keyword evidence="3" id="KW-1185">Reference proteome</keyword>
<reference evidence="2" key="1">
    <citation type="journal article" date="2017" name="Nature">
        <title>The sunflower genome provides insights into oil metabolism, flowering and Asterid evolution.</title>
        <authorList>
            <person name="Badouin H."/>
            <person name="Gouzy J."/>
            <person name="Grassa C.J."/>
            <person name="Murat F."/>
            <person name="Staton S.E."/>
            <person name="Cottret L."/>
            <person name="Lelandais-Briere C."/>
            <person name="Owens G.L."/>
            <person name="Carrere S."/>
            <person name="Mayjonade B."/>
            <person name="Legrand L."/>
            <person name="Gill N."/>
            <person name="Kane N.C."/>
            <person name="Bowers J.E."/>
            <person name="Hubner S."/>
            <person name="Bellec A."/>
            <person name="Berard A."/>
            <person name="Berges H."/>
            <person name="Blanchet N."/>
            <person name="Boniface M.C."/>
            <person name="Brunel D."/>
            <person name="Catrice O."/>
            <person name="Chaidir N."/>
            <person name="Claudel C."/>
            <person name="Donnadieu C."/>
            <person name="Faraut T."/>
            <person name="Fievet G."/>
            <person name="Helmstetter N."/>
            <person name="King M."/>
            <person name="Knapp S.J."/>
            <person name="Lai Z."/>
            <person name="Le Paslier M.C."/>
            <person name="Lippi Y."/>
            <person name="Lorenzon L."/>
            <person name="Mandel J.R."/>
            <person name="Marage G."/>
            <person name="Marchand G."/>
            <person name="Marquand E."/>
            <person name="Bret-Mestries E."/>
            <person name="Morien E."/>
            <person name="Nambeesan S."/>
            <person name="Nguyen T."/>
            <person name="Pegot-Espagnet P."/>
            <person name="Pouilly N."/>
            <person name="Raftis F."/>
            <person name="Sallet E."/>
            <person name="Schiex T."/>
            <person name="Thomas J."/>
            <person name="Vandecasteele C."/>
            <person name="Vares D."/>
            <person name="Vear F."/>
            <person name="Vautrin S."/>
            <person name="Crespi M."/>
            <person name="Mangin B."/>
            <person name="Burke J.M."/>
            <person name="Salse J."/>
            <person name="Munos S."/>
            <person name="Vincourt P."/>
            <person name="Rieseberg L.H."/>
            <person name="Langlade N.B."/>
        </authorList>
    </citation>
    <scope>NUCLEOTIDE SEQUENCE</scope>
    <source>
        <tissue evidence="2">Leaves</tissue>
    </source>
</reference>
<name>A0A9K3IT25_HELAN</name>
<reference evidence="2" key="2">
    <citation type="submission" date="2020-06" db="EMBL/GenBank/DDBJ databases">
        <title>Helianthus annuus Genome sequencing and assembly Release 2.</title>
        <authorList>
            <person name="Gouzy J."/>
            <person name="Langlade N."/>
            <person name="Munos S."/>
        </authorList>
    </citation>
    <scope>NUCLEOTIDE SEQUENCE</scope>
    <source>
        <tissue evidence="2">Leaves</tissue>
    </source>
</reference>
<feature type="region of interest" description="Disordered" evidence="1">
    <location>
        <begin position="206"/>
        <end position="240"/>
    </location>
</feature>
<feature type="compositionally biased region" description="Basic and acidic residues" evidence="1">
    <location>
        <begin position="72"/>
        <end position="88"/>
    </location>
</feature>
<evidence type="ECO:0000313" key="3">
    <source>
        <dbReference type="Proteomes" id="UP000215914"/>
    </source>
</evidence>
<protein>
    <submittedName>
        <fullName evidence="2">Uncharacterized protein</fullName>
    </submittedName>
</protein>
<feature type="region of interest" description="Disordered" evidence="1">
    <location>
        <begin position="1"/>
        <end position="20"/>
    </location>
</feature>
<dbReference type="Proteomes" id="UP000215914">
    <property type="component" value="Unassembled WGS sequence"/>
</dbReference>
<proteinExistence type="predicted"/>
<sequence length="494" mass="55318">MFNACFAGPSKKSPPRLVDDPVLDPVDIIQQGIGLMKESLEGFLKKNEEATAAKVQSSSVEKIVDYAKHVQVESLKEKEPEGVAHTDSSDADDESSETESEIDKSNIGVGKVQLKKKPQKKRNGSDEEDSTYIPTAEEKKKQRRKRKAVQSGVIPRSVRAKKGGATMPEFQSGKSEKNVVISKGPEAVKNVEKKAGDDDEVVITEERMSTPPPPPVNPSIHIPDDAETSKPKKTTLPDLFEGFPNIHGEFKDAILPDEDYNMFHDATVKELTKKMSILEKEKAKAEAERDELKKHLEKITKLNEEMKSVVKNHAKRIKTLVEDVDDNAKLFEQLSEELSEVNVKYANMNETNQTLHQMLDELHEASANEIKVLKLEIKALRADKAVKDEELNMLYTMMEHHLGINVQSIYNNLEIQRVEERRAQREKELAEAATQKKKDVIVETQEAGGSSRQPEGDVEMVDVVNVEGEHMDVDQDQGFVLVGNGRRKRAKGKG</sequence>
<gene>
    <name evidence="2" type="ORF">HanXRQr2_Chr06g0259711</name>
</gene>